<dbReference type="EMBL" id="CP011371">
    <property type="protein sequence ID" value="AKJ28348.1"/>
    <property type="molecule type" value="Genomic_DNA"/>
</dbReference>
<accession>A0A0G3BK43</accession>
<protein>
    <submittedName>
        <fullName evidence="2">Uncharacterized protein</fullName>
    </submittedName>
</protein>
<feature type="region of interest" description="Disordered" evidence="1">
    <location>
        <begin position="1"/>
        <end position="36"/>
    </location>
</feature>
<proteinExistence type="predicted"/>
<evidence type="ECO:0000313" key="2">
    <source>
        <dbReference type="EMBL" id="AKJ28348.1"/>
    </source>
</evidence>
<feature type="region of interest" description="Disordered" evidence="1">
    <location>
        <begin position="48"/>
        <end position="83"/>
    </location>
</feature>
<feature type="compositionally biased region" description="Polar residues" evidence="1">
    <location>
        <begin position="67"/>
        <end position="76"/>
    </location>
</feature>
<dbReference type="Proteomes" id="UP000035352">
    <property type="component" value="Chromosome"/>
</dbReference>
<sequence>MTDGTANRAVGASRSQASPTSSETLPSGIADQPTGRSAGVYCCRAFQTSSGTSTRTRKRFSGKSSAFRCTTDSRQASAMDDAV</sequence>
<evidence type="ECO:0000313" key="3">
    <source>
        <dbReference type="Proteomes" id="UP000035352"/>
    </source>
</evidence>
<dbReference type="AlphaFoldDB" id="A0A0G3BK43"/>
<gene>
    <name evidence="2" type="ORF">AAW51_1657</name>
</gene>
<keyword evidence="3" id="KW-1185">Reference proteome</keyword>
<dbReference type="KEGG" id="pbh:AAW51_1657"/>
<feature type="compositionally biased region" description="Polar residues" evidence="1">
    <location>
        <begin position="13"/>
        <end position="25"/>
    </location>
</feature>
<organism evidence="2 3">
    <name type="scientific">Caldimonas brevitalea</name>
    <dbReference type="NCBI Taxonomy" id="413882"/>
    <lineage>
        <taxon>Bacteria</taxon>
        <taxon>Pseudomonadati</taxon>
        <taxon>Pseudomonadota</taxon>
        <taxon>Betaproteobacteria</taxon>
        <taxon>Burkholderiales</taxon>
        <taxon>Sphaerotilaceae</taxon>
        <taxon>Caldimonas</taxon>
    </lineage>
</organism>
<name>A0A0G3BK43_9BURK</name>
<reference evidence="2 3" key="1">
    <citation type="submission" date="2015-05" db="EMBL/GenBank/DDBJ databases">
        <authorList>
            <person name="Tang B."/>
            <person name="Yu Y."/>
        </authorList>
    </citation>
    <scope>NUCLEOTIDE SEQUENCE [LARGE SCALE GENOMIC DNA]</scope>
    <source>
        <strain evidence="2 3">DSM 7029</strain>
    </source>
</reference>
<evidence type="ECO:0000256" key="1">
    <source>
        <dbReference type="SAM" id="MobiDB-lite"/>
    </source>
</evidence>